<keyword evidence="1" id="KW-0175">Coiled coil</keyword>
<evidence type="ECO:0000256" key="1">
    <source>
        <dbReference type="SAM" id="Coils"/>
    </source>
</evidence>
<feature type="compositionally biased region" description="Polar residues" evidence="2">
    <location>
        <begin position="1"/>
        <end position="11"/>
    </location>
</feature>
<protein>
    <submittedName>
        <fullName evidence="3">Uncharacterized protein</fullName>
    </submittedName>
</protein>
<feature type="region of interest" description="Disordered" evidence="2">
    <location>
        <begin position="1"/>
        <end position="88"/>
    </location>
</feature>
<accession>A0A6J5PS96</accession>
<evidence type="ECO:0000256" key="2">
    <source>
        <dbReference type="SAM" id="MobiDB-lite"/>
    </source>
</evidence>
<name>A0A6J5PS96_9CAUD</name>
<sequence length="361" mass="40335">MSEPKSGSTATDQEKVVKTDNMSEGDFIQRRLAGKGTAKAESEAEKQKEAEPKEKAEKPKSKDDAPEASEQDVLSKAKSGNLDDLSEDELSQLAKSIGSKAVARYGELTAKRKAAEERVRFLESELARRSDTPVKVVEEVKDNPFASIKDAAGLSEKAKEIKEVIEFAEMRLDDSSDIGPDDIAATVDGKEYTKRQLRETLRRARKARDEYLPDLERRISVVENSKKLRVSLDEQTRKEIPWLEDVNDERKKQYDAIIADPRLKKLEEFAPDIAAQLPYFFAHASNSIYGRKEIALSETAPGKKPSSRPPENPESGAAASRKPESIQTKQIGDLESKFKASGDKNDWLKLRTAQISKRKTL</sequence>
<dbReference type="EMBL" id="LR797108">
    <property type="protein sequence ID" value="CAB4187220.1"/>
    <property type="molecule type" value="Genomic_DNA"/>
</dbReference>
<reference evidence="3" key="1">
    <citation type="submission" date="2020-05" db="EMBL/GenBank/DDBJ databases">
        <authorList>
            <person name="Chiriac C."/>
            <person name="Salcher M."/>
            <person name="Ghai R."/>
            <person name="Kavagutti S V."/>
        </authorList>
    </citation>
    <scope>NUCLEOTIDE SEQUENCE</scope>
</reference>
<feature type="compositionally biased region" description="Basic and acidic residues" evidence="2">
    <location>
        <begin position="38"/>
        <end position="65"/>
    </location>
</feature>
<feature type="coiled-coil region" evidence="1">
    <location>
        <begin position="105"/>
        <end position="210"/>
    </location>
</feature>
<evidence type="ECO:0000313" key="3">
    <source>
        <dbReference type="EMBL" id="CAB4172115.1"/>
    </source>
</evidence>
<gene>
    <name evidence="4" type="ORF">UFOVP1159_9</name>
    <name evidence="3" type="ORF">UFOVP927_54</name>
</gene>
<feature type="region of interest" description="Disordered" evidence="2">
    <location>
        <begin position="298"/>
        <end position="338"/>
    </location>
</feature>
<proteinExistence type="predicted"/>
<organism evidence="3">
    <name type="scientific">uncultured Caudovirales phage</name>
    <dbReference type="NCBI Taxonomy" id="2100421"/>
    <lineage>
        <taxon>Viruses</taxon>
        <taxon>Duplodnaviria</taxon>
        <taxon>Heunggongvirae</taxon>
        <taxon>Uroviricota</taxon>
        <taxon>Caudoviricetes</taxon>
        <taxon>Peduoviridae</taxon>
        <taxon>Maltschvirus</taxon>
        <taxon>Maltschvirus maltsch</taxon>
    </lineage>
</organism>
<evidence type="ECO:0000313" key="4">
    <source>
        <dbReference type="EMBL" id="CAB4187220.1"/>
    </source>
</evidence>
<dbReference type="EMBL" id="LR796868">
    <property type="protein sequence ID" value="CAB4172115.1"/>
    <property type="molecule type" value="Genomic_DNA"/>
</dbReference>